<dbReference type="Gene3D" id="2.20.70.10">
    <property type="match status" value="1"/>
</dbReference>
<dbReference type="AlphaFoldDB" id="A0AAW0H047"/>
<dbReference type="Proteomes" id="UP001385951">
    <property type="component" value="Unassembled WGS sequence"/>
</dbReference>
<dbReference type="InterPro" id="IPR001202">
    <property type="entry name" value="WW_dom"/>
</dbReference>
<evidence type="ECO:0000313" key="4">
    <source>
        <dbReference type="Proteomes" id="UP001385951"/>
    </source>
</evidence>
<dbReference type="PROSITE" id="PS50020">
    <property type="entry name" value="WW_DOMAIN_2"/>
    <property type="match status" value="1"/>
</dbReference>
<feature type="region of interest" description="Disordered" evidence="1">
    <location>
        <begin position="1"/>
        <end position="25"/>
    </location>
</feature>
<dbReference type="InterPro" id="IPR036020">
    <property type="entry name" value="WW_dom_sf"/>
</dbReference>
<gene>
    <name evidence="3" type="ORF">QCA50_001195</name>
</gene>
<feature type="compositionally biased region" description="Gly residues" evidence="1">
    <location>
        <begin position="100"/>
        <end position="136"/>
    </location>
</feature>
<dbReference type="Pfam" id="PF00397">
    <property type="entry name" value="WW"/>
    <property type="match status" value="1"/>
</dbReference>
<feature type="compositionally biased region" description="Gly residues" evidence="1">
    <location>
        <begin position="76"/>
        <end position="91"/>
    </location>
</feature>
<reference evidence="3 4" key="1">
    <citation type="submission" date="2022-09" db="EMBL/GenBank/DDBJ databases">
        <authorList>
            <person name="Palmer J.M."/>
        </authorList>
    </citation>
    <scope>NUCLEOTIDE SEQUENCE [LARGE SCALE GENOMIC DNA]</scope>
    <source>
        <strain evidence="3 4">DSM 7382</strain>
    </source>
</reference>
<feature type="region of interest" description="Disordered" evidence="1">
    <location>
        <begin position="193"/>
        <end position="214"/>
    </location>
</feature>
<feature type="domain" description="WW" evidence="2">
    <location>
        <begin position="18"/>
        <end position="54"/>
    </location>
</feature>
<evidence type="ECO:0000256" key="1">
    <source>
        <dbReference type="SAM" id="MobiDB-lite"/>
    </source>
</evidence>
<sequence length="214" mass="21832">MSNPPPYDTGTPTNPDRRPLPPGWIEQYDKNYKAWFYVNTNENPPKSIWVHPSGPPPPAGPPQGFAPPPGPPPPGGGGYPPQGWGGPGWQGGSPPPGAWGPQGGWQGGPPGGWGGSPGWQGPPGGYGGPSMGGPGYYGQPQQPQYIVQGKPAKEKKSKSGGIGVGTAVAAGGAGLLGGVLLGEALENHDDYERDMGYQDGFQDGADFDGGGGDW</sequence>
<organism evidence="3 4">
    <name type="scientific">Cerrena zonata</name>
    <dbReference type="NCBI Taxonomy" id="2478898"/>
    <lineage>
        <taxon>Eukaryota</taxon>
        <taxon>Fungi</taxon>
        <taxon>Dikarya</taxon>
        <taxon>Basidiomycota</taxon>
        <taxon>Agaricomycotina</taxon>
        <taxon>Agaricomycetes</taxon>
        <taxon>Polyporales</taxon>
        <taxon>Cerrenaceae</taxon>
        <taxon>Cerrena</taxon>
    </lineage>
</organism>
<evidence type="ECO:0000313" key="3">
    <source>
        <dbReference type="EMBL" id="KAK7696537.1"/>
    </source>
</evidence>
<protein>
    <recommendedName>
        <fullName evidence="2">WW domain-containing protein</fullName>
    </recommendedName>
</protein>
<name>A0AAW0H047_9APHY</name>
<accession>A0AAW0H047</accession>
<dbReference type="SUPFAM" id="SSF51045">
    <property type="entry name" value="WW domain"/>
    <property type="match status" value="1"/>
</dbReference>
<dbReference type="SMART" id="SM00456">
    <property type="entry name" value="WW"/>
    <property type="match status" value="1"/>
</dbReference>
<feature type="region of interest" description="Disordered" evidence="1">
    <location>
        <begin position="43"/>
        <end position="167"/>
    </location>
</feature>
<keyword evidence="4" id="KW-1185">Reference proteome</keyword>
<dbReference type="EMBL" id="JASBNA010000001">
    <property type="protein sequence ID" value="KAK7696537.1"/>
    <property type="molecule type" value="Genomic_DNA"/>
</dbReference>
<proteinExistence type="predicted"/>
<evidence type="ECO:0000259" key="2">
    <source>
        <dbReference type="PROSITE" id="PS50020"/>
    </source>
</evidence>
<feature type="compositionally biased region" description="Pro residues" evidence="1">
    <location>
        <begin position="53"/>
        <end position="75"/>
    </location>
</feature>
<comment type="caution">
    <text evidence="3">The sequence shown here is derived from an EMBL/GenBank/DDBJ whole genome shotgun (WGS) entry which is preliminary data.</text>
</comment>